<comment type="caution">
    <text evidence="1">The sequence shown here is derived from an EMBL/GenBank/DDBJ whole genome shotgun (WGS) entry which is preliminary data.</text>
</comment>
<proteinExistence type="predicted"/>
<dbReference type="EMBL" id="REGN01005104">
    <property type="protein sequence ID" value="RNA14818.1"/>
    <property type="molecule type" value="Genomic_DNA"/>
</dbReference>
<reference evidence="1 2" key="1">
    <citation type="journal article" date="2018" name="Sci. Rep.">
        <title>Genomic signatures of local adaptation to the degree of environmental predictability in rotifers.</title>
        <authorList>
            <person name="Franch-Gras L."/>
            <person name="Hahn C."/>
            <person name="Garcia-Roger E.M."/>
            <person name="Carmona M.J."/>
            <person name="Serra M."/>
            <person name="Gomez A."/>
        </authorList>
    </citation>
    <scope>NUCLEOTIDE SEQUENCE [LARGE SCALE GENOMIC DNA]</scope>
    <source>
        <strain evidence="1">HYR1</strain>
    </source>
</reference>
<keyword evidence="2" id="KW-1185">Reference proteome</keyword>
<name>A0A3M7QV05_BRAPC</name>
<organism evidence="1 2">
    <name type="scientific">Brachionus plicatilis</name>
    <name type="common">Marine rotifer</name>
    <name type="synonym">Brachionus muelleri</name>
    <dbReference type="NCBI Taxonomy" id="10195"/>
    <lineage>
        <taxon>Eukaryota</taxon>
        <taxon>Metazoa</taxon>
        <taxon>Spiralia</taxon>
        <taxon>Gnathifera</taxon>
        <taxon>Rotifera</taxon>
        <taxon>Eurotatoria</taxon>
        <taxon>Monogononta</taxon>
        <taxon>Pseudotrocha</taxon>
        <taxon>Ploima</taxon>
        <taxon>Brachionidae</taxon>
        <taxon>Brachionus</taxon>
    </lineage>
</organism>
<sequence length="79" mass="9686">MGNLNKMSKMEIMKKMSRTITKNLKNDNSFHHKKHKREILFHDQIVFKREFLNNKKPINITTIWAIKTSFFLHWDKQKK</sequence>
<dbReference type="AlphaFoldDB" id="A0A3M7QV05"/>
<protein>
    <submittedName>
        <fullName evidence="1">Uncharacterized protein</fullName>
    </submittedName>
</protein>
<evidence type="ECO:0000313" key="2">
    <source>
        <dbReference type="Proteomes" id="UP000276133"/>
    </source>
</evidence>
<gene>
    <name evidence="1" type="ORF">BpHYR1_054298</name>
</gene>
<dbReference type="Proteomes" id="UP000276133">
    <property type="component" value="Unassembled WGS sequence"/>
</dbReference>
<evidence type="ECO:0000313" key="1">
    <source>
        <dbReference type="EMBL" id="RNA14818.1"/>
    </source>
</evidence>
<accession>A0A3M7QV05</accession>